<dbReference type="Proteomes" id="UP000224839">
    <property type="component" value="Segment"/>
</dbReference>
<proteinExistence type="predicted"/>
<gene>
    <name evidence="1" type="ORF">P29A0810_028</name>
</gene>
<organism evidence="1 2">
    <name type="scientific">Synechococcus phage S-CAM8</name>
    <dbReference type="NCBI Taxonomy" id="754038"/>
    <lineage>
        <taxon>Viruses</taxon>
        <taxon>Duplodnaviria</taxon>
        <taxon>Heunggongvirae</taxon>
        <taxon>Uroviricota</taxon>
        <taxon>Caudoviricetes</taxon>
        <taxon>Pantevenvirales</taxon>
        <taxon>Kyanoviridae</taxon>
        <taxon>Neritesvirus</taxon>
        <taxon>Neritesvirus scam8</taxon>
    </lineage>
</organism>
<evidence type="ECO:0000313" key="2">
    <source>
        <dbReference type="Proteomes" id="UP000224839"/>
    </source>
</evidence>
<reference evidence="1 2" key="1">
    <citation type="journal article" date="2016" name="Virology">
        <title>The genomic content and context of auxiliary metabolic genes in marine cyanomyoviruses.</title>
        <authorList>
            <person name="Crummett L.T."/>
            <person name="Puxty R.J."/>
            <person name="Weihe C."/>
            <person name="Marston M.F."/>
            <person name="Martiny J.B."/>
        </authorList>
    </citation>
    <scope>NUCLEOTIDE SEQUENCE [LARGE SCALE GENOMIC DNA]</scope>
    <source>
        <strain evidence="1">0810PA29</strain>
    </source>
</reference>
<sequence length="320" mass="34489">MKLKVAQIQGLVTNSNRVTVPENSTVKFKGGRLNVTGTSYFPMPYGDNNGRPVNPENGTVRFNQTTGVMEMYGNGQWVSAVVATALNVNPTGLLVYLDANNPASYTPGSNTWSDLSGNNNDYTLFNNPTRDIADSSIAFTSAGSQYASRNLDLTGTNQITVEVAAKISSLAANAMIFEHTSDWNSNSGAFGAFFNSTGGLSSSPTTDNWIHTSSAVGGKDFNVPSTTAYGLYSFVWRSGTQPLCYYNGQLITNTARTSSATFANFANATNYLATRGGTTFHGDNDATRELDIGYYRIYTRALSFVEINNNYNASKSQYGL</sequence>
<name>A0A1D8KMT1_9CAUD</name>
<dbReference type="InterPro" id="IPR013320">
    <property type="entry name" value="ConA-like_dom_sf"/>
</dbReference>
<dbReference type="Gene3D" id="2.60.120.200">
    <property type="match status" value="1"/>
</dbReference>
<accession>A0A1D8KMT1</accession>
<dbReference type="EMBL" id="KU686203">
    <property type="protein sequence ID" value="AOV59964.1"/>
    <property type="molecule type" value="Genomic_DNA"/>
</dbReference>
<dbReference type="SUPFAM" id="SSF49899">
    <property type="entry name" value="Concanavalin A-like lectins/glucanases"/>
    <property type="match status" value="1"/>
</dbReference>
<protein>
    <submittedName>
        <fullName evidence="1">Fat protein</fullName>
    </submittedName>
</protein>
<evidence type="ECO:0000313" key="1">
    <source>
        <dbReference type="EMBL" id="AOV59964.1"/>
    </source>
</evidence>